<accession>A0A0F5JMW3</accession>
<protein>
    <recommendedName>
        <fullName evidence="3">Transposase</fullName>
    </recommendedName>
</protein>
<comment type="caution">
    <text evidence="1">The sequence shown here is derived from an EMBL/GenBank/DDBJ whole genome shotgun (WGS) entry which is preliminary data.</text>
</comment>
<reference evidence="1 2" key="1">
    <citation type="submission" date="2013-04" db="EMBL/GenBank/DDBJ databases">
        <title>The Genome Sequence of Parabacteroides goldsteinii DSM 19448.</title>
        <authorList>
            <consortium name="The Broad Institute Genomics Platform"/>
            <person name="Earl A."/>
            <person name="Ward D."/>
            <person name="Feldgarden M."/>
            <person name="Gevers D."/>
            <person name="Martens E."/>
            <person name="Sakamoto M."/>
            <person name="Benno Y."/>
            <person name="Song Y."/>
            <person name="Liu C."/>
            <person name="Lee J."/>
            <person name="Bolanos M."/>
            <person name="Vaisanen M.L."/>
            <person name="Finegold S.M."/>
            <person name="Walker B."/>
            <person name="Young S."/>
            <person name="Zeng Q."/>
            <person name="Gargeya S."/>
            <person name="Fitzgerald M."/>
            <person name="Haas B."/>
            <person name="Abouelleil A."/>
            <person name="Allen A.W."/>
            <person name="Alvarado L."/>
            <person name="Arachchi H.M."/>
            <person name="Berlin A.M."/>
            <person name="Chapman S.B."/>
            <person name="Gainer-Dewar J."/>
            <person name="Goldberg J."/>
            <person name="Griggs A."/>
            <person name="Gujja S."/>
            <person name="Hansen M."/>
            <person name="Howarth C."/>
            <person name="Imamovic A."/>
            <person name="Ireland A."/>
            <person name="Larimer J."/>
            <person name="McCowan C."/>
            <person name="Murphy C."/>
            <person name="Pearson M."/>
            <person name="Poon T.W."/>
            <person name="Priest M."/>
            <person name="Roberts A."/>
            <person name="Saif S."/>
            <person name="Shea T."/>
            <person name="Sisk P."/>
            <person name="Sykes S."/>
            <person name="Wortman J."/>
            <person name="Nusbaum C."/>
            <person name="Birren B."/>
        </authorList>
    </citation>
    <scope>NUCLEOTIDE SEQUENCE [LARGE SCALE GENOMIC DNA]</scope>
    <source>
        <strain evidence="1 2">DSM 19448</strain>
    </source>
</reference>
<evidence type="ECO:0008006" key="3">
    <source>
        <dbReference type="Google" id="ProtNLM"/>
    </source>
</evidence>
<name>A0A0F5JMW3_9BACT</name>
<dbReference type="PATRIC" id="fig|927665.4.peg.680"/>
<dbReference type="EMBL" id="AQHV01000003">
    <property type="protein sequence ID" value="KKB59113.1"/>
    <property type="molecule type" value="Genomic_DNA"/>
</dbReference>
<evidence type="ECO:0000313" key="2">
    <source>
        <dbReference type="Proteomes" id="UP000033047"/>
    </source>
</evidence>
<sequence length="136" mass="16344">MYICDVYKSSLRFYCQRYFGIKEIHTFAKEYLLSWFPKHPSYQTFCIRLNMLSEAFKELVEIMIQSFKPKDYDSLISIVDSMPILTCKGKKHTFPGDDNSDIGFRQRPNRIQKRMRAIPVRKDRTCRQDLQRLLFL</sequence>
<evidence type="ECO:0000313" key="1">
    <source>
        <dbReference type="EMBL" id="KKB59113.1"/>
    </source>
</evidence>
<organism evidence="1 2">
    <name type="scientific">Parabacteroides goldsteinii DSM 19448 = WAL 12034</name>
    <dbReference type="NCBI Taxonomy" id="927665"/>
    <lineage>
        <taxon>Bacteria</taxon>
        <taxon>Pseudomonadati</taxon>
        <taxon>Bacteroidota</taxon>
        <taxon>Bacteroidia</taxon>
        <taxon>Bacteroidales</taxon>
        <taxon>Tannerellaceae</taxon>
        <taxon>Parabacteroides</taxon>
    </lineage>
</organism>
<proteinExistence type="predicted"/>
<dbReference type="AlphaFoldDB" id="A0A0F5JMW3"/>
<dbReference type="HOGENOM" id="CLU_1873423_0_0_10"/>
<dbReference type="Proteomes" id="UP000033047">
    <property type="component" value="Unassembled WGS sequence"/>
</dbReference>
<gene>
    <name evidence="1" type="ORF">HMPREF1535_00672</name>
</gene>